<name>A0ABX0NVP7_9BURK</name>
<sequence>MAEINSSKLVLFPIDQSEQAKQAKAEHLLARDVYAKIGDMLERGLARAIPAEDSDDLDEHRAHEAILLQGARGTGKSAILVNLELYLQQWRADMVHKLLILKPIDPTLLEDGDELFLNIFIAALVRDKQIKSRLDRGGKEAEDFYDQLDRLASAIEGAQTQHDKQGMDKVRAVIGSASIAGHVHKLFQCKRSINPRLFRKSRRWLNRGYANPSYSTAAAPRRHPRFSPLA</sequence>
<evidence type="ECO:0000313" key="2">
    <source>
        <dbReference type="Proteomes" id="UP000609726"/>
    </source>
</evidence>
<organism evidence="1 2">
    <name type="scientific">Massilia mucilaginosa</name>
    <dbReference type="NCBI Taxonomy" id="2609282"/>
    <lineage>
        <taxon>Bacteria</taxon>
        <taxon>Pseudomonadati</taxon>
        <taxon>Pseudomonadota</taxon>
        <taxon>Betaproteobacteria</taxon>
        <taxon>Burkholderiales</taxon>
        <taxon>Oxalobacteraceae</taxon>
        <taxon>Telluria group</taxon>
        <taxon>Massilia</taxon>
    </lineage>
</organism>
<comment type="caution">
    <text evidence="1">The sequence shown here is derived from an EMBL/GenBank/DDBJ whole genome shotgun (WGS) entry which is preliminary data.</text>
</comment>
<dbReference type="RefSeq" id="WP_166878420.1">
    <property type="nucleotide sequence ID" value="NZ_WHJH01000024.1"/>
</dbReference>
<dbReference type="Proteomes" id="UP000609726">
    <property type="component" value="Unassembled WGS sequence"/>
</dbReference>
<feature type="non-terminal residue" evidence="1">
    <location>
        <position position="230"/>
    </location>
</feature>
<keyword evidence="2" id="KW-1185">Reference proteome</keyword>
<accession>A0ABX0NVP7</accession>
<gene>
    <name evidence="1" type="ORF">F2P45_18755</name>
</gene>
<protein>
    <submittedName>
        <fullName evidence="1">Uncharacterized protein</fullName>
    </submittedName>
</protein>
<evidence type="ECO:0000313" key="1">
    <source>
        <dbReference type="EMBL" id="NHZ91041.1"/>
    </source>
</evidence>
<dbReference type="EMBL" id="WHJH01000024">
    <property type="protein sequence ID" value="NHZ91041.1"/>
    <property type="molecule type" value="Genomic_DNA"/>
</dbReference>
<proteinExistence type="predicted"/>
<reference evidence="1 2" key="1">
    <citation type="submission" date="2019-10" db="EMBL/GenBank/DDBJ databases">
        <title>Taxonomy of Antarctic Massilia spp.: description of Massilia rubra sp. nov., Massilia aquatica sp. nov., Massilia mucilaginosa sp. nov., Massilia frigida sp. nov. isolated from streams, lakes and regoliths.</title>
        <authorList>
            <person name="Holochova P."/>
            <person name="Sedlacek I."/>
            <person name="Kralova S."/>
            <person name="Maslanova I."/>
            <person name="Busse H.-J."/>
            <person name="Stankova E."/>
            <person name="Vrbovska V."/>
            <person name="Kovarovic V."/>
            <person name="Bartak M."/>
            <person name="Svec P."/>
            <person name="Pantucek R."/>
        </authorList>
    </citation>
    <scope>NUCLEOTIDE SEQUENCE [LARGE SCALE GENOMIC DNA]</scope>
    <source>
        <strain evidence="1 2">CCM 8733</strain>
    </source>
</reference>